<feature type="binding site" evidence="6">
    <location>
        <position position="303"/>
    </location>
    <ligand>
        <name>Ca(2+)</name>
        <dbReference type="ChEBI" id="CHEBI:29108"/>
        <label>1</label>
        <note>catalytic</note>
    </ligand>
</feature>
<dbReference type="PANTHER" id="PTHR11799">
    <property type="entry name" value="PARAOXONASE"/>
    <property type="match status" value="1"/>
</dbReference>
<keyword evidence="3" id="KW-1015">Disulfide bond</keyword>
<dbReference type="Pfam" id="PF01731">
    <property type="entry name" value="Arylesterase"/>
    <property type="match status" value="1"/>
</dbReference>
<feature type="binding site" evidence="6">
    <location>
        <position position="256"/>
    </location>
    <ligand>
        <name>Ca(2+)</name>
        <dbReference type="ChEBI" id="CHEBI:29108"/>
        <label>1</label>
        <note>catalytic</note>
    </ligand>
</feature>
<comment type="cofactor">
    <cofactor evidence="6">
        <name>Ca(2+)</name>
        <dbReference type="ChEBI" id="CHEBI:29108"/>
    </cofactor>
    <text evidence="6">Binds 2 calcium ions per subunit.</text>
</comment>
<evidence type="ECO:0000256" key="2">
    <source>
        <dbReference type="ARBA" id="ARBA00022801"/>
    </source>
</evidence>
<dbReference type="OrthoDB" id="5307922at2759"/>
<organism evidence="8 9">
    <name type="scientific">Xylaria multiplex</name>
    <dbReference type="NCBI Taxonomy" id="323545"/>
    <lineage>
        <taxon>Eukaryota</taxon>
        <taxon>Fungi</taxon>
        <taxon>Dikarya</taxon>
        <taxon>Ascomycota</taxon>
        <taxon>Pezizomycotina</taxon>
        <taxon>Sordariomycetes</taxon>
        <taxon>Xylariomycetidae</taxon>
        <taxon>Xylariales</taxon>
        <taxon>Xylariaceae</taxon>
        <taxon>Xylaria</taxon>
    </lineage>
</organism>
<proteinExistence type="inferred from homology"/>
<dbReference type="GO" id="GO:0004064">
    <property type="term" value="F:arylesterase activity"/>
    <property type="evidence" value="ECO:0007669"/>
    <property type="project" value="InterPro"/>
</dbReference>
<comment type="caution">
    <text evidence="8">The sequence shown here is derived from an EMBL/GenBank/DDBJ whole genome shotgun (WGS) entry which is preliminary data.</text>
</comment>
<dbReference type="InterPro" id="IPR002640">
    <property type="entry name" value="Arylesterase"/>
</dbReference>
<evidence type="ECO:0000256" key="1">
    <source>
        <dbReference type="ARBA" id="ARBA00008595"/>
    </source>
</evidence>
<dbReference type="EMBL" id="WUBL01000011">
    <property type="protein sequence ID" value="KAF2971711.1"/>
    <property type="molecule type" value="Genomic_DNA"/>
</dbReference>
<feature type="binding site" evidence="6">
    <location>
        <position position="190"/>
    </location>
    <ligand>
        <name>Ca(2+)</name>
        <dbReference type="ChEBI" id="CHEBI:29108"/>
        <label>1</label>
        <note>catalytic</note>
    </ligand>
</feature>
<keyword evidence="9" id="KW-1185">Reference proteome</keyword>
<evidence type="ECO:0000256" key="5">
    <source>
        <dbReference type="PIRSR" id="PIRSR602640-1"/>
    </source>
</evidence>
<protein>
    <recommendedName>
        <fullName evidence="10">Serum paraoxonase/arylesterase</fullName>
    </recommendedName>
</protein>
<comment type="similarity">
    <text evidence="1">Belongs to the paraoxonase family.</text>
</comment>
<dbReference type="InterPro" id="IPR011042">
    <property type="entry name" value="6-blade_b-propeller_TolB-like"/>
</dbReference>
<dbReference type="GO" id="GO:0046872">
    <property type="term" value="F:metal ion binding"/>
    <property type="evidence" value="ECO:0007669"/>
    <property type="project" value="UniProtKB-KW"/>
</dbReference>
<accession>A0A7C8MX83</accession>
<dbReference type="InParanoid" id="A0A7C8MX83"/>
<evidence type="ECO:0000313" key="8">
    <source>
        <dbReference type="EMBL" id="KAF2971711.1"/>
    </source>
</evidence>
<gene>
    <name evidence="8" type="ORF">GQX73_g1776</name>
</gene>
<name>A0A7C8MX83_9PEZI</name>
<feature type="binding site" evidence="6">
    <location>
        <position position="189"/>
    </location>
    <ligand>
        <name>Ca(2+)</name>
        <dbReference type="ChEBI" id="CHEBI:29108"/>
        <label>1</label>
        <note>catalytic</note>
    </ligand>
</feature>
<evidence type="ECO:0000313" key="9">
    <source>
        <dbReference type="Proteomes" id="UP000481858"/>
    </source>
</evidence>
<comment type="PTM">
    <text evidence="7">Glycosylated.</text>
</comment>
<feature type="binding site" evidence="6">
    <location>
        <position position="112"/>
    </location>
    <ligand>
        <name>Ca(2+)</name>
        <dbReference type="ChEBI" id="CHEBI:29108"/>
        <label>1</label>
        <note>catalytic</note>
    </ligand>
</feature>
<keyword evidence="2" id="KW-0378">Hydrolase</keyword>
<evidence type="ECO:0000256" key="4">
    <source>
        <dbReference type="ARBA" id="ARBA00023180"/>
    </source>
</evidence>
<feature type="active site" description="Proton acceptor" evidence="5">
    <location>
        <position position="110"/>
    </location>
</feature>
<keyword evidence="6" id="KW-0479">Metal-binding</keyword>
<keyword evidence="4 7" id="KW-0325">Glycoprotein</keyword>
<reference evidence="8 9" key="1">
    <citation type="submission" date="2019-12" db="EMBL/GenBank/DDBJ databases">
        <title>Draft genome sequence of the ascomycete Xylaria multiplex DSM 110363.</title>
        <authorList>
            <person name="Buettner E."/>
            <person name="Kellner H."/>
        </authorList>
    </citation>
    <scope>NUCLEOTIDE SEQUENCE [LARGE SCALE GENOMIC DNA]</scope>
    <source>
        <strain evidence="8 9">DSM 110363</strain>
    </source>
</reference>
<sequence>MIAFAAYTLIPEITRSLAIIGLLRTPTQTLKQGDFVIIEDTVNCEDIHYHSPSRTLYTACEDTIDTRMGWFPPLEIFHNASTGANSTGSIHDMTSRRLQFENFSGTFVTHGIDVLSDPDRPEEAVYIFAVNHVPDDNFVRLQRHSGYTHSSFYASNKSASRIELFHHVVGSPTLRHVRSIQHHLIRTPNDIFALSPQSFYVTNDHYYKEGWMRRFELLYRGAKWSDTIYVHFDESIRSTRDGVQAKPALSGIHTNNGLGHGKLGQILVSSSASGLLNIGEVPDDPRQGGINLVDFVEVDSFVDNPSWFEDSFASVSHNASGLIIPGMSKMTDVPRFLKGTSRGLAGRVWHAIPASQHGRSQKHKWDVRLLLEDDGTLVNAISSAVMVAIDPGLESGKRKAWLFVSGFLARNIIATKVDI</sequence>
<evidence type="ECO:0008006" key="10">
    <source>
        <dbReference type="Google" id="ProtNLM"/>
    </source>
</evidence>
<evidence type="ECO:0000256" key="6">
    <source>
        <dbReference type="PIRSR" id="PIRSR602640-2"/>
    </source>
</evidence>
<dbReference type="Gene3D" id="2.120.10.30">
    <property type="entry name" value="TolB, C-terminal domain"/>
    <property type="match status" value="1"/>
</dbReference>
<feature type="glycosylation site" description="N-linked (GlcNAc...) asparagine" evidence="7">
    <location>
        <position position="304"/>
    </location>
</feature>
<keyword evidence="6" id="KW-0106">Calcium</keyword>
<evidence type="ECO:0000256" key="3">
    <source>
        <dbReference type="ARBA" id="ARBA00023157"/>
    </source>
</evidence>
<dbReference type="PANTHER" id="PTHR11799:SF12">
    <property type="entry name" value="PARAOXONASE-RELATED"/>
    <property type="match status" value="1"/>
</dbReference>
<dbReference type="InterPro" id="IPR051288">
    <property type="entry name" value="Serum_paraoxonase/arylesterase"/>
</dbReference>
<evidence type="ECO:0000256" key="7">
    <source>
        <dbReference type="PIRSR" id="PIRSR602640-4"/>
    </source>
</evidence>
<dbReference type="AlphaFoldDB" id="A0A7C8MX83"/>
<feature type="binding site" evidence="6">
    <location>
        <position position="304"/>
    </location>
    <ligand>
        <name>Ca(2+)</name>
        <dbReference type="ChEBI" id="CHEBI:29108"/>
        <label>1</label>
        <note>catalytic</note>
    </ligand>
</feature>
<dbReference type="Proteomes" id="UP000481858">
    <property type="component" value="Unassembled WGS sequence"/>
</dbReference>